<dbReference type="Proteomes" id="UP001163324">
    <property type="component" value="Chromosome 3"/>
</dbReference>
<evidence type="ECO:0000313" key="2">
    <source>
        <dbReference type="Proteomes" id="UP001163324"/>
    </source>
</evidence>
<keyword evidence="2" id="KW-1185">Reference proteome</keyword>
<proteinExistence type="predicted"/>
<organism evidence="1 2">
    <name type="scientific">Trichothecium roseum</name>
    <dbReference type="NCBI Taxonomy" id="47278"/>
    <lineage>
        <taxon>Eukaryota</taxon>
        <taxon>Fungi</taxon>
        <taxon>Dikarya</taxon>
        <taxon>Ascomycota</taxon>
        <taxon>Pezizomycotina</taxon>
        <taxon>Sordariomycetes</taxon>
        <taxon>Hypocreomycetidae</taxon>
        <taxon>Hypocreales</taxon>
        <taxon>Hypocreales incertae sedis</taxon>
        <taxon>Trichothecium</taxon>
    </lineage>
</organism>
<sequence>MIPVRRHQQIFSIPNPLPCIHRVACHGSNSSTATTCGLSHHHHRHHHHVRCHHHHHHHIDEARSKRTTSAQPSYEPSASEQTKHSSSVAVIERVSEPLALTHYARHGEASGASWLRKMVVSSGSSTPEGIADGYDDALEPADAGDASASNTPLSEIVETVAITSLPEAPTSSALDGAKDDDDDESTEKAMIARAYQKEMLYLSLQENVIVAMDTGSGKTQVAVLRIREEVERNGSEKLIWFLTPTVILCEQQAEYLQKQLPAVKMRLITGNENIESWSADIWESIVGHVQLVVSTPQVLYEALAHAFVDMTQLGLIVFDEAHRCTKNAPGSRLMRNFYHAHRQKGQAVPSILGMTASPSNSSVEDFEHLELTLDARCVTPTIHRSELIKHVKKPEISKVEFTYSDPEPTDSMASLENAYHGLNILEDPYLLELKENPTRRNLEHIEKAIQKHSTFSQDQFKGLVRRSYEINRQLGPWTADAYVSKSITNCLTKFDQGDALFEEWLTAEKRYLGEALRNVVLKARSDTPPGLEEISPKAGLLIQELLTVKSPVGIIFAKERTTVAMLYELLSSIPALREVFRMGAIVGASSNQQKRGTIYGLPMQSSSMVMQDFRSGKINLLIATDVLEEGIDVPACNLVICFDRMQTLRSFIQRRGRARMRDSKLIIFLEKDTEAVSQWQAMEKDVRRQYEDKDRERKVLEDVELSEENSSFLCLTSKTTTARIDFNDAKSHLEHFCRVLSKGDFVDARPDFIVHNHVDADGRTTLSATVQLPSFLPSDVRQAESQYQWKTESNATKDAAFQAYVQLYHAGLLNENLLPFTSQDLPGDIEGRASTAEIGAPYRPWDHVAELWRTSSTRWVNSITIFDHFGKEACVYDITLPVELHQLRPVTLYLDPKRTWTGVWGAGRRVSLEEAAAMPDHTSTLLSLHFGHRWPVEQKEHVVRFTSRDTGLNVNQISSLPCDAAHEQQLMTGKFLVRNKARQPFLIKGVLPSKPDAEQVQSLDDEWETFPNDEPYLVVKKWTKRADILHVAPPETSQEALSSKLYPSVLPASWASMDAMPAQHAQFGMLIPSLIHELGIGLKVKHLNETLLKPLNITNLGLVREAISSRSALEPLQYERLEFLGDCILKFSASVLAIAVNPTWPEGYLSIWKDKLVSNGRLSRASVESGLKRYILLRSFTGAKWRPYYLDGFSETRVDVHNAENRSLSTKTLADVVESLIGAAFLDGGLAKAVACISIFIPEQNWADVLTGRDLIYSLERDASINNDVLKPLEELLGYSFTNKALLIEAMTYPSDSIKITQRSLDRLEFLGDAVLDYIIITKLHAVTPPMKHYDMHTMKTAMVNADYLAFVSLETGSPKQQQQQGGTTDFVVAEDGAAVETRRDPMPLWKHLRHATYEVAVEQEATAERHRKLRGEILEVMERGGTYPWALLARLRAKKMYSDFVESLLGAVFIDSGSVDACRGLLGRWGVLRYLDRLLRDGVRCLHPKETFGILAHSKRIRYDVEVTEGGAGGGQRVYSCAVWMGDEMVCRIDDGVQKDEAMTRAATKAVLILEDRQAGRNLIAC</sequence>
<gene>
    <name evidence="1" type="ORF">N3K66_003170</name>
</gene>
<protein>
    <submittedName>
        <fullName evidence="1">Uncharacterized protein</fullName>
    </submittedName>
</protein>
<name>A0ACC0V4Y7_9HYPO</name>
<accession>A0ACC0V4Y7</accession>
<comment type="caution">
    <text evidence="1">The sequence shown here is derived from an EMBL/GenBank/DDBJ whole genome shotgun (WGS) entry which is preliminary data.</text>
</comment>
<reference evidence="1" key="1">
    <citation type="submission" date="2022-10" db="EMBL/GenBank/DDBJ databases">
        <title>Complete Genome of Trichothecium roseum strain YXFP-22015, a Plant Pathogen Isolated from Citrus.</title>
        <authorList>
            <person name="Wang Y."/>
            <person name="Zhu L."/>
        </authorList>
    </citation>
    <scope>NUCLEOTIDE SEQUENCE</scope>
    <source>
        <strain evidence="1">YXFP-22015</strain>
    </source>
</reference>
<dbReference type="EMBL" id="CM047942">
    <property type="protein sequence ID" value="KAI9901353.1"/>
    <property type="molecule type" value="Genomic_DNA"/>
</dbReference>
<evidence type="ECO:0000313" key="1">
    <source>
        <dbReference type="EMBL" id="KAI9901353.1"/>
    </source>
</evidence>